<dbReference type="SUPFAM" id="SSF57959">
    <property type="entry name" value="Leucine zipper domain"/>
    <property type="match status" value="1"/>
</dbReference>
<evidence type="ECO:0000313" key="2">
    <source>
        <dbReference type="EMBL" id="KAF4627248.1"/>
    </source>
</evidence>
<feature type="region of interest" description="Disordered" evidence="1">
    <location>
        <begin position="300"/>
        <end position="373"/>
    </location>
</feature>
<dbReference type="OrthoDB" id="3555317at2759"/>
<dbReference type="CDD" id="cd14688">
    <property type="entry name" value="bZIP_YAP"/>
    <property type="match status" value="1"/>
</dbReference>
<feature type="compositionally biased region" description="Basic residues" evidence="1">
    <location>
        <begin position="332"/>
        <end position="345"/>
    </location>
</feature>
<sequence length="760" mass="85059">MEPSYNYPQDDYALALLTHAAMQTDNTDSDPPAYGIIAPCGLTSTDVQGVLTSSTEFTNQTNDVNRRETSTSKPQGPEAPSQYNNLVLPPSRMETLTFNTNHASRSNPYMDSAFRGIGSEISRNYANNLGILNAESYDDVSRGVHARPVQQSEPVMPFGLIEPRLESDFEAREEKEGPEKEDVLPKRKKRTRTEITSADDDREDGKKKSRGRPRVDTKDETAVDRRRTQIRMAQRAYRNRKETTISSLEKQVQDLRGTNEEMNNIFIALYDFAVGKGVLQREPEFGRQLQSTTERFLSLARSTAEDVNQEENPAEDSEKQERTIQESETGRQKKKGRRSPTKKGRIQTLTPPPPPPPPPLPPASGNSPIWSDFPLDKAKDVVEEIQPGYPSRAYESRNRVEEMQVITRPTEENASFPFDFMDLQQYRVEVPTMEDFSQHFLPQSQPSLPSTYSYSESTFARRLHRGANQRALALITSEHPDPVRFQRVFGFTLMYETKESIIARCRRLVSGSSKDTLSNWRAPFVHVGGAGTHYPYHEGEVNEELMPKLRTGYSMGPFPATVTEIQDEVLEADMRCTVPGFEGEFFDPNDVEGYLRGRGLDIPPAADLVTIQLDFSLLSENSGARSNSTSSVTSVMTTLSPRTPKSGRSIGFENSFTMDPKQAEGDSFPFPTSFSTWDFSEKDASNIEPSFLTMPEQGSTIRTPDITLNDSGPSEKRILTLNVETLIDELISRAVCLGRTPGFRQSDVNAAIVAAAKAGY</sequence>
<keyword evidence="3" id="KW-1185">Reference proteome</keyword>
<dbReference type="PANTHER" id="PTHR40618">
    <property type="entry name" value="B-ZIP TRANSCRIPTION FACTOR (EUROFUNG)-RELATED"/>
    <property type="match status" value="1"/>
</dbReference>
<dbReference type="Proteomes" id="UP000566819">
    <property type="component" value="Unassembled WGS sequence"/>
</dbReference>
<name>A0A8H4RCX2_9HELO</name>
<feature type="region of interest" description="Disordered" evidence="1">
    <location>
        <begin position="169"/>
        <end position="242"/>
    </location>
</feature>
<dbReference type="PANTHER" id="PTHR40618:SF1">
    <property type="entry name" value="B-ZIP TRANSCRIPTION FACTOR (EUROFUNG)"/>
    <property type="match status" value="1"/>
</dbReference>
<feature type="compositionally biased region" description="Basic and acidic residues" evidence="1">
    <location>
        <begin position="169"/>
        <end position="185"/>
    </location>
</feature>
<reference evidence="2 3" key="1">
    <citation type="submission" date="2020-03" db="EMBL/GenBank/DDBJ databases">
        <title>Draft Genome Sequence of Cudoniella acicularis.</title>
        <authorList>
            <person name="Buettner E."/>
            <person name="Kellner H."/>
        </authorList>
    </citation>
    <scope>NUCLEOTIDE SEQUENCE [LARGE SCALE GENOMIC DNA]</scope>
    <source>
        <strain evidence="2 3">DSM 108380</strain>
    </source>
</reference>
<feature type="compositionally biased region" description="Low complexity" evidence="1">
    <location>
        <begin position="622"/>
        <end position="640"/>
    </location>
</feature>
<comment type="caution">
    <text evidence="2">The sequence shown here is derived from an EMBL/GenBank/DDBJ whole genome shotgun (WGS) entry which is preliminary data.</text>
</comment>
<organism evidence="2 3">
    <name type="scientific">Cudoniella acicularis</name>
    <dbReference type="NCBI Taxonomy" id="354080"/>
    <lineage>
        <taxon>Eukaryota</taxon>
        <taxon>Fungi</taxon>
        <taxon>Dikarya</taxon>
        <taxon>Ascomycota</taxon>
        <taxon>Pezizomycotina</taxon>
        <taxon>Leotiomycetes</taxon>
        <taxon>Helotiales</taxon>
        <taxon>Tricladiaceae</taxon>
        <taxon>Cudoniella</taxon>
    </lineage>
</organism>
<gene>
    <name evidence="2" type="ORF">G7Y89_g10913</name>
</gene>
<dbReference type="EMBL" id="JAAMPI010001003">
    <property type="protein sequence ID" value="KAF4627248.1"/>
    <property type="molecule type" value="Genomic_DNA"/>
</dbReference>
<dbReference type="GO" id="GO:0003700">
    <property type="term" value="F:DNA-binding transcription factor activity"/>
    <property type="evidence" value="ECO:0007669"/>
    <property type="project" value="InterPro"/>
</dbReference>
<feature type="region of interest" description="Disordered" evidence="1">
    <location>
        <begin position="622"/>
        <end position="649"/>
    </location>
</feature>
<proteinExistence type="predicted"/>
<evidence type="ECO:0000313" key="3">
    <source>
        <dbReference type="Proteomes" id="UP000566819"/>
    </source>
</evidence>
<feature type="region of interest" description="Disordered" evidence="1">
    <location>
        <begin position="55"/>
        <end position="82"/>
    </location>
</feature>
<accession>A0A8H4RCX2</accession>
<evidence type="ECO:0000256" key="1">
    <source>
        <dbReference type="SAM" id="MobiDB-lite"/>
    </source>
</evidence>
<dbReference type="InterPro" id="IPR046347">
    <property type="entry name" value="bZIP_sf"/>
</dbReference>
<feature type="compositionally biased region" description="Pro residues" evidence="1">
    <location>
        <begin position="350"/>
        <end position="362"/>
    </location>
</feature>
<dbReference type="Gene3D" id="1.20.5.170">
    <property type="match status" value="1"/>
</dbReference>
<evidence type="ECO:0008006" key="4">
    <source>
        <dbReference type="Google" id="ProtNLM"/>
    </source>
</evidence>
<feature type="compositionally biased region" description="Basic and acidic residues" evidence="1">
    <location>
        <begin position="213"/>
        <end position="227"/>
    </location>
</feature>
<feature type="compositionally biased region" description="Basic and acidic residues" evidence="1">
    <location>
        <begin position="316"/>
        <end position="331"/>
    </location>
</feature>
<protein>
    <recommendedName>
        <fullName evidence="4">BZIP domain-containing protein</fullName>
    </recommendedName>
</protein>
<dbReference type="AlphaFoldDB" id="A0A8H4RCX2"/>